<reference evidence="7 8" key="1">
    <citation type="submission" date="2019-12" db="EMBL/GenBank/DDBJ databases">
        <title>Erwinia sp. nov., isolated from droppings of birds in the Qinghai-Tiebt plateau of China.</title>
        <authorList>
            <person name="Ge Y."/>
        </authorList>
    </citation>
    <scope>NUCLEOTIDE SEQUENCE [LARGE SCALE GENOMIC DNA]</scope>
    <source>
        <strain evidence="7 8">J780</strain>
    </source>
</reference>
<dbReference type="SUPFAM" id="SSF53901">
    <property type="entry name" value="Thiolase-like"/>
    <property type="match status" value="2"/>
</dbReference>
<dbReference type="PIRSF" id="PIRSF000429">
    <property type="entry name" value="Ac-CoA_Ac_transf"/>
    <property type="match status" value="1"/>
</dbReference>
<feature type="domain" description="Thiolase C-terminal" evidence="6">
    <location>
        <begin position="281"/>
        <end position="397"/>
    </location>
</feature>
<dbReference type="EMBL" id="CP046509">
    <property type="protein sequence ID" value="QGU88890.1"/>
    <property type="molecule type" value="Genomic_DNA"/>
</dbReference>
<dbReference type="InterPro" id="IPR050215">
    <property type="entry name" value="Thiolase-like_sf_Thiolase"/>
</dbReference>
<keyword evidence="2 4" id="KW-0808">Transferase</keyword>
<dbReference type="InterPro" id="IPR016039">
    <property type="entry name" value="Thiolase-like"/>
</dbReference>
<dbReference type="InterPro" id="IPR020613">
    <property type="entry name" value="Thiolase_CS"/>
</dbReference>
<evidence type="ECO:0000256" key="4">
    <source>
        <dbReference type="RuleBase" id="RU003557"/>
    </source>
</evidence>
<dbReference type="NCBIfam" id="TIGR01930">
    <property type="entry name" value="AcCoA-C-Actrans"/>
    <property type="match status" value="1"/>
</dbReference>
<organism evidence="7 8">
    <name type="scientific">Erwinia sorbitola</name>
    <dbReference type="NCBI Taxonomy" id="2681984"/>
    <lineage>
        <taxon>Bacteria</taxon>
        <taxon>Pseudomonadati</taxon>
        <taxon>Pseudomonadota</taxon>
        <taxon>Gammaproteobacteria</taxon>
        <taxon>Enterobacterales</taxon>
        <taxon>Erwiniaceae</taxon>
        <taxon>Erwinia</taxon>
    </lineage>
</organism>
<dbReference type="InterPro" id="IPR002155">
    <property type="entry name" value="Thiolase"/>
</dbReference>
<evidence type="ECO:0000313" key="8">
    <source>
        <dbReference type="Proteomes" id="UP000424752"/>
    </source>
</evidence>
<dbReference type="PROSITE" id="PS00737">
    <property type="entry name" value="THIOLASE_2"/>
    <property type="match status" value="1"/>
</dbReference>
<dbReference type="RefSeq" id="WP_156287914.1">
    <property type="nucleotide sequence ID" value="NZ_CP046509.1"/>
</dbReference>
<name>A0A6I6F4S2_9GAMM</name>
<evidence type="ECO:0000256" key="1">
    <source>
        <dbReference type="ARBA" id="ARBA00010982"/>
    </source>
</evidence>
<dbReference type="AlphaFoldDB" id="A0A6I6F4S2"/>
<dbReference type="EC" id="2.3.1.16" evidence="7"/>
<dbReference type="GO" id="GO:0006635">
    <property type="term" value="P:fatty acid beta-oxidation"/>
    <property type="evidence" value="ECO:0007669"/>
    <property type="project" value="TreeGrafter"/>
</dbReference>
<evidence type="ECO:0000259" key="5">
    <source>
        <dbReference type="Pfam" id="PF00108"/>
    </source>
</evidence>
<gene>
    <name evidence="7" type="ORF">GN242_17420</name>
</gene>
<dbReference type="KEGG" id="erwi:GN242_17420"/>
<proteinExistence type="inferred from homology"/>
<feature type="domain" description="Thiolase N-terminal" evidence="5">
    <location>
        <begin position="19"/>
        <end position="265"/>
    </location>
</feature>
<dbReference type="GO" id="GO:0003988">
    <property type="term" value="F:acetyl-CoA C-acyltransferase activity"/>
    <property type="evidence" value="ECO:0007669"/>
    <property type="project" value="UniProtKB-EC"/>
</dbReference>
<dbReference type="PANTHER" id="PTHR43853:SF3">
    <property type="entry name" value="ACETYL-COA C-ACETYLTRANSFERASE YHFS-RELATED"/>
    <property type="match status" value="1"/>
</dbReference>
<evidence type="ECO:0000259" key="6">
    <source>
        <dbReference type="Pfam" id="PF02803"/>
    </source>
</evidence>
<dbReference type="Proteomes" id="UP000424752">
    <property type="component" value="Chromosome"/>
</dbReference>
<dbReference type="GO" id="GO:0010124">
    <property type="term" value="P:phenylacetate catabolic process"/>
    <property type="evidence" value="ECO:0007669"/>
    <property type="project" value="TreeGrafter"/>
</dbReference>
<accession>A0A6I6F4S2</accession>
<dbReference type="CDD" id="cd00751">
    <property type="entry name" value="thiolase"/>
    <property type="match status" value="1"/>
</dbReference>
<dbReference type="InterPro" id="IPR020616">
    <property type="entry name" value="Thiolase_N"/>
</dbReference>
<evidence type="ECO:0000256" key="3">
    <source>
        <dbReference type="ARBA" id="ARBA00023315"/>
    </source>
</evidence>
<dbReference type="PANTHER" id="PTHR43853">
    <property type="entry name" value="3-KETOACYL-COA THIOLASE, PEROXISOMAL"/>
    <property type="match status" value="1"/>
</dbReference>
<evidence type="ECO:0000256" key="2">
    <source>
        <dbReference type="ARBA" id="ARBA00022679"/>
    </source>
</evidence>
<comment type="similarity">
    <text evidence="1 4">Belongs to the thiolase-like superfamily. Thiolase family.</text>
</comment>
<keyword evidence="3 4" id="KW-0012">Acyltransferase</keyword>
<dbReference type="InterPro" id="IPR020617">
    <property type="entry name" value="Thiolase_C"/>
</dbReference>
<sequence>MAAAQSLLNYQPEDEWQPVIVAAHRTPVGKAYGVFASLSMEALLAPLFKRIMATLPQDFSAIDEVIIGNATGGGGNIARLAALTAGLPLSVPAVTVDRQCGSGLEAVINACRLVQARAGECYLAGGVESVSTAPWRVEKPSSLKQMPRFYGRAQFSPDEIGDPEMGIAAENVARQCGISRERQDQFALRSHQRALAAQQQGAFQQEIVPLSVKGHLVEKDECPRADTSLARLAALSPVFAADGTVTAGNCCPLNDGASLLLVMSRRLARASGFTEGLLFADACSAGVDPNLLGLGPVPATQKLLARQPGLTLDQIDVIEFNEAFAAQVLGSIDALHIDELKINRQGGAIALGHPYGASGAIMVTRLFSQLLCQPQSNGFGLAMLGIAGGLGLSALFKAVRL</sequence>
<dbReference type="Pfam" id="PF00108">
    <property type="entry name" value="Thiolase_N"/>
    <property type="match status" value="1"/>
</dbReference>
<evidence type="ECO:0000313" key="7">
    <source>
        <dbReference type="EMBL" id="QGU88890.1"/>
    </source>
</evidence>
<dbReference type="Gene3D" id="3.40.47.10">
    <property type="match status" value="2"/>
</dbReference>
<dbReference type="Pfam" id="PF02803">
    <property type="entry name" value="Thiolase_C"/>
    <property type="match status" value="1"/>
</dbReference>
<protein>
    <submittedName>
        <fullName evidence="7">Acetyl-CoA C-acyltransferase</fullName>
        <ecNumber evidence="7">2.3.1.16</ecNumber>
    </submittedName>
</protein>
<dbReference type="GO" id="GO:0005737">
    <property type="term" value="C:cytoplasm"/>
    <property type="evidence" value="ECO:0007669"/>
    <property type="project" value="UniProtKB-ARBA"/>
</dbReference>